<reference evidence="3" key="1">
    <citation type="submission" date="2016-10" db="EMBL/GenBank/DDBJ databases">
        <authorList>
            <person name="Varghese N."/>
            <person name="Submissions S."/>
        </authorList>
    </citation>
    <scope>NUCLEOTIDE SEQUENCE [LARGE SCALE GENOMIC DNA]</scope>
    <source>
        <strain evidence="3">CGMCC 1.11012</strain>
    </source>
</reference>
<dbReference type="STRING" id="1174501.SAMN05216192_11659"/>
<sequence>MQLLTLQPYELHYRVESTLGAFEVISDLRPGSARTGVWKLRATEDQKMYYLKTFSRKERWHPEVYAYKHWVSGLQPYVPELTAVYEGEGWQAILITAIEGTIMREAGLQPPALHASYYKAGQLTRQIHESQCGEWFGRPDQNGKPIELYHHSEPVTYAVGRGG</sequence>
<dbReference type="Pfam" id="PF01636">
    <property type="entry name" value="APH"/>
    <property type="match status" value="1"/>
</dbReference>
<dbReference type="InterPro" id="IPR002575">
    <property type="entry name" value="Aminoglycoside_PTrfase"/>
</dbReference>
<gene>
    <name evidence="2" type="ORF">SAMN05216192_11659</name>
</gene>
<proteinExistence type="predicted"/>
<evidence type="ECO:0000259" key="1">
    <source>
        <dbReference type="Pfam" id="PF01636"/>
    </source>
</evidence>
<protein>
    <recommendedName>
        <fullName evidence="1">Aminoglycoside phosphotransferase domain-containing protein</fullName>
    </recommendedName>
</protein>
<dbReference type="SUPFAM" id="SSF56112">
    <property type="entry name" value="Protein kinase-like (PK-like)"/>
    <property type="match status" value="1"/>
</dbReference>
<dbReference type="InterPro" id="IPR011009">
    <property type="entry name" value="Kinase-like_dom_sf"/>
</dbReference>
<dbReference type="AlphaFoldDB" id="A0A1G8TCE2"/>
<evidence type="ECO:0000313" key="2">
    <source>
        <dbReference type="EMBL" id="SDJ38585.1"/>
    </source>
</evidence>
<keyword evidence="3" id="KW-1185">Reference proteome</keyword>
<organism evidence="2 3">
    <name type="scientific">Paenibacillus typhae</name>
    <dbReference type="NCBI Taxonomy" id="1174501"/>
    <lineage>
        <taxon>Bacteria</taxon>
        <taxon>Bacillati</taxon>
        <taxon>Bacillota</taxon>
        <taxon>Bacilli</taxon>
        <taxon>Bacillales</taxon>
        <taxon>Paenibacillaceae</taxon>
        <taxon>Paenibacillus</taxon>
    </lineage>
</organism>
<feature type="domain" description="Aminoglycoside phosphotransferase" evidence="1">
    <location>
        <begin position="43"/>
        <end position="134"/>
    </location>
</feature>
<dbReference type="Proteomes" id="UP000199050">
    <property type="component" value="Unassembled WGS sequence"/>
</dbReference>
<name>A0A1G8TCE2_9BACL</name>
<dbReference type="RefSeq" id="WP_341833383.1">
    <property type="nucleotide sequence ID" value="NZ_CBCSKY010000026.1"/>
</dbReference>
<evidence type="ECO:0000313" key="3">
    <source>
        <dbReference type="Proteomes" id="UP000199050"/>
    </source>
</evidence>
<dbReference type="EMBL" id="FNDX01000016">
    <property type="protein sequence ID" value="SDJ38585.1"/>
    <property type="molecule type" value="Genomic_DNA"/>
</dbReference>
<accession>A0A1G8TCE2</accession>